<name>A0A2U1CLC5_9BURK</name>
<evidence type="ECO:0000256" key="1">
    <source>
        <dbReference type="ARBA" id="ARBA00004496"/>
    </source>
</evidence>
<comment type="cofactor">
    <cofactor evidence="10">
        <name>Zn(2+)</name>
        <dbReference type="ChEBI" id="CHEBI:29105"/>
    </cofactor>
</comment>
<comment type="subcellular location">
    <subcellularLocation>
        <location evidence="1 7">Cytoplasm</location>
    </subcellularLocation>
</comment>
<proteinExistence type="inferred from homology"/>
<evidence type="ECO:0000256" key="10">
    <source>
        <dbReference type="PIRSR" id="PIRSR004682-4"/>
    </source>
</evidence>
<comment type="similarity">
    <text evidence="7">Belongs to the gmhB family.</text>
</comment>
<comment type="caution">
    <text evidence="11">The sequence shown here is derived from an EMBL/GenBank/DDBJ whole genome shotgun (WGS) entry which is preliminary data.</text>
</comment>
<dbReference type="OrthoDB" id="9781367at2"/>
<dbReference type="GO" id="GO:0016791">
    <property type="term" value="F:phosphatase activity"/>
    <property type="evidence" value="ECO:0007669"/>
    <property type="project" value="InterPro"/>
</dbReference>
<feature type="binding site" evidence="10">
    <location>
        <position position="10"/>
    </location>
    <ligand>
        <name>Mg(2+)</name>
        <dbReference type="ChEBI" id="CHEBI:18420"/>
    </ligand>
</feature>
<feature type="binding site" evidence="10">
    <location>
        <position position="106"/>
    </location>
    <ligand>
        <name>Zn(2+)</name>
        <dbReference type="ChEBI" id="CHEBI:29105"/>
    </ligand>
</feature>
<dbReference type="STRING" id="1231391.GCA_000308195_00339"/>
<dbReference type="EC" id="3.1.3.-" evidence="7"/>
<dbReference type="AlphaFoldDB" id="A0A2U1CLC5"/>
<dbReference type="Gene3D" id="3.40.50.1000">
    <property type="entry name" value="HAD superfamily/HAD-like"/>
    <property type="match status" value="1"/>
</dbReference>
<keyword evidence="4 7" id="KW-0378">Hydrolase</keyword>
<evidence type="ECO:0000256" key="3">
    <source>
        <dbReference type="ARBA" id="ARBA00022723"/>
    </source>
</evidence>
<comment type="cofactor">
    <cofactor evidence="10">
        <name>Mg(2+)</name>
        <dbReference type="ChEBI" id="CHEBI:18420"/>
    </cofactor>
</comment>
<reference evidence="11 12" key="1">
    <citation type="submission" date="2018-04" db="EMBL/GenBank/DDBJ databases">
        <title>Genomic Encyclopedia of Type Strains, Phase IV (KMG-IV): sequencing the most valuable type-strain genomes for metagenomic binning, comparative biology and taxonomic classification.</title>
        <authorList>
            <person name="Goeker M."/>
        </authorList>
    </citation>
    <scope>NUCLEOTIDE SEQUENCE [LARGE SCALE GENOMIC DNA]</scope>
    <source>
        <strain evidence="11 12">DSM 10065</strain>
    </source>
</reference>
<dbReference type="PANTHER" id="PTHR42891">
    <property type="entry name" value="D-GLYCERO-BETA-D-MANNO-HEPTOSE-1,7-BISPHOSPHATE 7-PHOSPHATASE"/>
    <property type="match status" value="1"/>
</dbReference>
<dbReference type="GO" id="GO:0046872">
    <property type="term" value="F:metal ion binding"/>
    <property type="evidence" value="ECO:0007669"/>
    <property type="project" value="UniProtKB-KW"/>
</dbReference>
<evidence type="ECO:0000256" key="7">
    <source>
        <dbReference type="PIRNR" id="PIRNR004682"/>
    </source>
</evidence>
<dbReference type="Proteomes" id="UP000246145">
    <property type="component" value="Unassembled WGS sequence"/>
</dbReference>
<dbReference type="InterPro" id="IPR036412">
    <property type="entry name" value="HAD-like_sf"/>
</dbReference>
<keyword evidence="10" id="KW-0862">Zinc</keyword>
<dbReference type="InterPro" id="IPR006543">
    <property type="entry name" value="Histidinol-phos"/>
</dbReference>
<feature type="active site" description="Proton donor" evidence="8">
    <location>
        <position position="12"/>
    </location>
</feature>
<dbReference type="PIRSF" id="PIRSF004682">
    <property type="entry name" value="GmhB"/>
    <property type="match status" value="1"/>
</dbReference>
<keyword evidence="10" id="KW-0460">Magnesium</keyword>
<dbReference type="NCBIfam" id="TIGR01656">
    <property type="entry name" value="Histidinol-ppas"/>
    <property type="match status" value="1"/>
</dbReference>
<feature type="active site" description="Nucleophile" evidence="8">
    <location>
        <position position="10"/>
    </location>
</feature>
<evidence type="ECO:0000256" key="2">
    <source>
        <dbReference type="ARBA" id="ARBA00022490"/>
    </source>
</evidence>
<evidence type="ECO:0000256" key="4">
    <source>
        <dbReference type="ARBA" id="ARBA00022801"/>
    </source>
</evidence>
<protein>
    <recommendedName>
        <fullName evidence="6 7">D,D-heptose 1,7-bisphosphate phosphatase</fullName>
        <ecNumber evidence="7">3.1.3.-</ecNumber>
    </recommendedName>
</protein>
<dbReference type="InterPro" id="IPR023214">
    <property type="entry name" value="HAD_sf"/>
</dbReference>
<evidence type="ECO:0000256" key="8">
    <source>
        <dbReference type="PIRSR" id="PIRSR004682-1"/>
    </source>
</evidence>
<evidence type="ECO:0000256" key="6">
    <source>
        <dbReference type="ARBA" id="ARBA00031828"/>
    </source>
</evidence>
<sequence>MALTPAIFLDKDGTLLADVPYNVDRSRMRFAAGAASGLARLASLGLPLIVISNQPGVALGRFERHRLQDVRQELECMFERAGARLAGFYYCPHHPQGIRPGYGMRCGCRKPEPGLLHIAAQRHDLDLVSSWFVGDILDDVEAGRRAGCHTLLLDNGNETEWLRNEWRVPDHIESDLDGASRWIVSHFSDPVQAGAAPETAS</sequence>
<feature type="site" description="Stabilizes the phosphoryl group" evidence="9">
    <location>
        <position position="52"/>
    </location>
</feature>
<evidence type="ECO:0000256" key="5">
    <source>
        <dbReference type="ARBA" id="ARBA00023277"/>
    </source>
</evidence>
<dbReference type="InterPro" id="IPR004446">
    <property type="entry name" value="Heptose_bisP_phosphatase"/>
</dbReference>
<evidence type="ECO:0000256" key="9">
    <source>
        <dbReference type="PIRSR" id="PIRSR004682-3"/>
    </source>
</evidence>
<gene>
    <name evidence="11" type="ORF">C7440_2528</name>
</gene>
<feature type="binding site" evidence="10">
    <location>
        <position position="93"/>
    </location>
    <ligand>
        <name>Zn(2+)</name>
        <dbReference type="ChEBI" id="CHEBI:29105"/>
    </ligand>
</feature>
<accession>A0A2U1CLC5</accession>
<dbReference type="InterPro" id="IPR006549">
    <property type="entry name" value="HAD-SF_hydro_IIIA"/>
</dbReference>
<keyword evidence="5 7" id="KW-0119">Carbohydrate metabolism</keyword>
<dbReference type="RefSeq" id="WP_017522716.1">
    <property type="nucleotide sequence ID" value="NZ_JACCEX010000003.1"/>
</dbReference>
<feature type="site" description="Contributes to substrate recognition" evidence="9">
    <location>
        <position position="109"/>
    </location>
</feature>
<dbReference type="EMBL" id="QEKO01000003">
    <property type="protein sequence ID" value="PVY61795.1"/>
    <property type="molecule type" value="Genomic_DNA"/>
</dbReference>
<feature type="site" description="Contributes to substrate recognition" evidence="9">
    <location>
        <position position="110"/>
    </location>
</feature>
<dbReference type="Pfam" id="PF13242">
    <property type="entry name" value="Hydrolase_like"/>
    <property type="match status" value="1"/>
</dbReference>
<feature type="binding site" evidence="10">
    <location>
        <position position="12"/>
    </location>
    <ligand>
        <name>Mg(2+)</name>
        <dbReference type="ChEBI" id="CHEBI:18420"/>
    </ligand>
</feature>
<feature type="binding site" evidence="10">
    <location>
        <position position="91"/>
    </location>
    <ligand>
        <name>Zn(2+)</name>
        <dbReference type="ChEBI" id="CHEBI:29105"/>
    </ligand>
</feature>
<evidence type="ECO:0000313" key="12">
    <source>
        <dbReference type="Proteomes" id="UP000246145"/>
    </source>
</evidence>
<keyword evidence="3 10" id="KW-0479">Metal-binding</keyword>
<feature type="binding site" evidence="10">
    <location>
        <position position="135"/>
    </location>
    <ligand>
        <name>Mg(2+)</name>
        <dbReference type="ChEBI" id="CHEBI:18420"/>
    </ligand>
</feature>
<dbReference type="GO" id="GO:0005737">
    <property type="term" value="C:cytoplasm"/>
    <property type="evidence" value="ECO:0007669"/>
    <property type="project" value="UniProtKB-SubCell"/>
</dbReference>
<evidence type="ECO:0000313" key="11">
    <source>
        <dbReference type="EMBL" id="PVY61795.1"/>
    </source>
</evidence>
<dbReference type="PANTHER" id="PTHR42891:SF1">
    <property type="entry name" value="D-GLYCERO-BETA-D-MANNO-HEPTOSE-1,7-BISPHOSPHATE 7-PHOSPHATASE"/>
    <property type="match status" value="1"/>
</dbReference>
<dbReference type="GO" id="GO:0005975">
    <property type="term" value="P:carbohydrate metabolic process"/>
    <property type="evidence" value="ECO:0007669"/>
    <property type="project" value="InterPro"/>
</dbReference>
<dbReference type="NCBIfam" id="TIGR01662">
    <property type="entry name" value="HAD-SF-IIIA"/>
    <property type="match status" value="1"/>
</dbReference>
<keyword evidence="2 7" id="KW-0963">Cytoplasm</keyword>
<keyword evidence="12" id="KW-1185">Reference proteome</keyword>
<feature type="binding site" evidence="10">
    <location>
        <position position="108"/>
    </location>
    <ligand>
        <name>Zn(2+)</name>
        <dbReference type="ChEBI" id="CHEBI:29105"/>
    </ligand>
</feature>
<organism evidence="11 12">
    <name type="scientific">Pusillimonas noertemannii</name>
    <dbReference type="NCBI Taxonomy" id="305977"/>
    <lineage>
        <taxon>Bacteria</taxon>
        <taxon>Pseudomonadati</taxon>
        <taxon>Pseudomonadota</taxon>
        <taxon>Betaproteobacteria</taxon>
        <taxon>Burkholderiales</taxon>
        <taxon>Alcaligenaceae</taxon>
        <taxon>Pusillimonas</taxon>
    </lineage>
</organism>
<dbReference type="SUPFAM" id="SSF56784">
    <property type="entry name" value="HAD-like"/>
    <property type="match status" value="1"/>
</dbReference>